<proteinExistence type="predicted"/>
<dbReference type="Pfam" id="PF20101">
    <property type="entry name" value="DUF6491"/>
    <property type="match status" value="1"/>
</dbReference>
<dbReference type="OrthoDB" id="6047015at2"/>
<organism evidence="1 2">
    <name type="scientific">Aerosticca soli</name>
    <dbReference type="NCBI Taxonomy" id="2010829"/>
    <lineage>
        <taxon>Bacteria</taxon>
        <taxon>Pseudomonadati</taxon>
        <taxon>Pseudomonadota</taxon>
        <taxon>Gammaproteobacteria</taxon>
        <taxon>Lysobacterales</taxon>
        <taxon>Rhodanobacteraceae</taxon>
        <taxon>Aerosticca</taxon>
    </lineage>
</organism>
<sequence length="150" mass="16486">MSAADRRRRPALARLGLILGGACLLAACQQRETRPTPRLADLEAAAGAPVKQFRLDHPLWSWEAIDRDHLLVYTKPGQAWLLDVPGCTALPFASAIAITSQLDQVTVGYDRVITGRRDFPCIITRIRPLDPRRLPAAQPRPQASMASPES</sequence>
<dbReference type="Proteomes" id="UP000270530">
    <property type="component" value="Chromosome"/>
</dbReference>
<dbReference type="PROSITE" id="PS51257">
    <property type="entry name" value="PROKAR_LIPOPROTEIN"/>
    <property type="match status" value="1"/>
</dbReference>
<protein>
    <recommendedName>
        <fullName evidence="3">Lipoprotein</fullName>
    </recommendedName>
</protein>
<dbReference type="EMBL" id="AP018560">
    <property type="protein sequence ID" value="BBD80743.1"/>
    <property type="molecule type" value="Genomic_DNA"/>
</dbReference>
<evidence type="ECO:0000313" key="1">
    <source>
        <dbReference type="EMBL" id="BBD80743.1"/>
    </source>
</evidence>
<dbReference type="RefSeq" id="WP_126538955.1">
    <property type="nucleotide sequence ID" value="NZ_AP018560.1"/>
</dbReference>
<dbReference type="InterPro" id="IPR045500">
    <property type="entry name" value="DUF6491"/>
</dbReference>
<evidence type="ECO:0008006" key="3">
    <source>
        <dbReference type="Google" id="ProtNLM"/>
    </source>
</evidence>
<accession>A0A2Z6E6L6</accession>
<dbReference type="KEGG" id="rbd:ALSL_2117"/>
<name>A0A2Z6E6L6_9GAMM</name>
<dbReference type="AlphaFoldDB" id="A0A2Z6E6L6"/>
<reference evidence="2" key="2">
    <citation type="submission" date="2018-06" db="EMBL/GenBank/DDBJ databases">
        <title>Genome sequence of Rhodanobacteraceae bacterium strain Dysh456.</title>
        <authorList>
            <person name="Fukui M."/>
        </authorList>
    </citation>
    <scope>NUCLEOTIDE SEQUENCE [LARGE SCALE GENOMIC DNA]</scope>
    <source>
        <strain evidence="2">Dysh456</strain>
    </source>
</reference>
<keyword evidence="2" id="KW-1185">Reference proteome</keyword>
<reference evidence="2" key="1">
    <citation type="submission" date="2018-04" db="EMBL/GenBank/DDBJ databases">
        <authorList>
            <person name="Watanabe M."/>
            <person name="Kojima H."/>
        </authorList>
    </citation>
    <scope>NUCLEOTIDE SEQUENCE [LARGE SCALE GENOMIC DNA]</scope>
    <source>
        <strain evidence="2">Dysh456</strain>
    </source>
</reference>
<evidence type="ECO:0000313" key="2">
    <source>
        <dbReference type="Proteomes" id="UP000270530"/>
    </source>
</evidence>
<gene>
    <name evidence="1" type="ORF">ALSL_2117</name>
</gene>